<dbReference type="SUPFAM" id="SSF53448">
    <property type="entry name" value="Nucleotide-diphospho-sugar transferases"/>
    <property type="match status" value="1"/>
</dbReference>
<dbReference type="EMBL" id="FOYQ01000002">
    <property type="protein sequence ID" value="SFR48477.1"/>
    <property type="molecule type" value="Genomic_DNA"/>
</dbReference>
<evidence type="ECO:0000313" key="1">
    <source>
        <dbReference type="EMBL" id="SFR48477.1"/>
    </source>
</evidence>
<sequence length="283" mass="31950">MLVFIVPIKSEQVSTNWKVFSVLVDRTLRSICNQTSEDFRVIAVCHEIPPVDFTHDKLEFLQVDFDPPTDDMIARTTPQEADPKHYRNAAKEADKARKIKAGMERSKAYDPDYIMVVDADDCIHNGLAQFASDAKDKPAGWFIKKGYIYNEGSNLIFLNKNTFNVLCGTCLIVRADLAPQLVNEKGELPVFSHEWEALPTGESLKPLPFAGAIYSIGNTENYCSTPEAVKKMNSYPIFSKSFVENVVRKMAKYRLKLVTPGFRERFGLERLELEAAVAQTQEA</sequence>
<dbReference type="InterPro" id="IPR029044">
    <property type="entry name" value="Nucleotide-diphossugar_trans"/>
</dbReference>
<reference evidence="1 2" key="1">
    <citation type="submission" date="2016-10" db="EMBL/GenBank/DDBJ databases">
        <authorList>
            <person name="de Groot N.N."/>
        </authorList>
    </citation>
    <scope>NUCLEOTIDE SEQUENCE [LARGE SCALE GENOMIC DNA]</scope>
    <source>
        <strain evidence="1 2">DSM 21019</strain>
    </source>
</reference>
<gene>
    <name evidence="1" type="ORF">SAMN04490243_2103</name>
</gene>
<organism evidence="1 2">
    <name type="scientific">Robiginitalea myxolifaciens</name>
    <dbReference type="NCBI Taxonomy" id="400055"/>
    <lineage>
        <taxon>Bacteria</taxon>
        <taxon>Pseudomonadati</taxon>
        <taxon>Bacteroidota</taxon>
        <taxon>Flavobacteriia</taxon>
        <taxon>Flavobacteriales</taxon>
        <taxon>Flavobacteriaceae</taxon>
        <taxon>Robiginitalea</taxon>
    </lineage>
</organism>
<keyword evidence="2" id="KW-1185">Reference proteome</keyword>
<dbReference type="Proteomes" id="UP000199534">
    <property type="component" value="Unassembled WGS sequence"/>
</dbReference>
<dbReference type="Gene3D" id="3.90.550.10">
    <property type="entry name" value="Spore Coat Polysaccharide Biosynthesis Protein SpsA, Chain A"/>
    <property type="match status" value="1"/>
</dbReference>
<dbReference type="STRING" id="400055.SAMN04490243_2103"/>
<dbReference type="AlphaFoldDB" id="A0A1I6H2C0"/>
<dbReference type="RefSeq" id="WP_092982548.1">
    <property type="nucleotide sequence ID" value="NZ_FOYQ01000002.1"/>
</dbReference>
<evidence type="ECO:0008006" key="3">
    <source>
        <dbReference type="Google" id="ProtNLM"/>
    </source>
</evidence>
<proteinExistence type="predicted"/>
<name>A0A1I6H2C0_9FLAO</name>
<protein>
    <recommendedName>
        <fullName evidence="3">Glycosyl transferase family 2</fullName>
    </recommendedName>
</protein>
<accession>A0A1I6H2C0</accession>
<evidence type="ECO:0000313" key="2">
    <source>
        <dbReference type="Proteomes" id="UP000199534"/>
    </source>
</evidence>
<dbReference type="OrthoDB" id="747531at2"/>